<evidence type="ECO:0000313" key="5">
    <source>
        <dbReference type="Proteomes" id="UP000706039"/>
    </source>
</evidence>
<name>A0ABS7PIX0_9SPHN</name>
<dbReference type="Pfam" id="PF03704">
    <property type="entry name" value="BTAD"/>
    <property type="match status" value="1"/>
</dbReference>
<dbReference type="SUPFAM" id="SSF46894">
    <property type="entry name" value="C-terminal effector domain of the bipartite response regulators"/>
    <property type="match status" value="1"/>
</dbReference>
<protein>
    <submittedName>
        <fullName evidence="4">Tetratricopeptide repeat protein</fullName>
    </submittedName>
</protein>
<dbReference type="InterPro" id="IPR005158">
    <property type="entry name" value="BTAD"/>
</dbReference>
<keyword evidence="2" id="KW-0472">Membrane</keyword>
<dbReference type="SMART" id="SM01043">
    <property type="entry name" value="BTAD"/>
    <property type="match status" value="1"/>
</dbReference>
<accession>A0ABS7PIX0</accession>
<dbReference type="Gene3D" id="1.10.10.10">
    <property type="entry name" value="Winged helix-like DNA-binding domain superfamily/Winged helix DNA-binding domain"/>
    <property type="match status" value="1"/>
</dbReference>
<dbReference type="SUPFAM" id="SSF48452">
    <property type="entry name" value="TPR-like"/>
    <property type="match status" value="2"/>
</dbReference>
<dbReference type="InterPro" id="IPR016032">
    <property type="entry name" value="Sig_transdc_resp-reg_C-effctor"/>
</dbReference>
<proteinExistence type="predicted"/>
<feature type="domain" description="Bacterial transcriptional activator" evidence="3">
    <location>
        <begin position="113"/>
        <end position="250"/>
    </location>
</feature>
<comment type="caution">
    <text evidence="4">The sequence shown here is derived from an EMBL/GenBank/DDBJ whole genome shotgun (WGS) entry which is preliminary data.</text>
</comment>
<evidence type="ECO:0000259" key="3">
    <source>
        <dbReference type="SMART" id="SM01043"/>
    </source>
</evidence>
<dbReference type="PROSITE" id="PS50005">
    <property type="entry name" value="TPR"/>
    <property type="match status" value="1"/>
</dbReference>
<feature type="repeat" description="TPR" evidence="1">
    <location>
        <begin position="561"/>
        <end position="594"/>
    </location>
</feature>
<reference evidence="4 5" key="1">
    <citation type="submission" date="2021-08" db="EMBL/GenBank/DDBJ databases">
        <authorList>
            <person name="Tuo L."/>
        </authorList>
    </citation>
    <scope>NUCLEOTIDE SEQUENCE [LARGE SCALE GENOMIC DNA]</scope>
    <source>
        <strain evidence="4 5">JCM 31229</strain>
    </source>
</reference>
<dbReference type="Proteomes" id="UP000706039">
    <property type="component" value="Unassembled WGS sequence"/>
</dbReference>
<sequence>MSAAFDHFDESLESSGTSPCRFHLRLAGDIILSGDARQPIVLRTRKSRALIVLLALEDGGLARQRLVDILWPDRPDEQGRASLRQVVYELRATIGNHAILTEQDRVMLAPGTLDHDIGLAGGTGIDELAPILALMRTPFLGGLDGISDELDTWLRDERARLIDHLAKLAGQRAEAALAQDKGVVARDIVDQILRLAPHDERLLRVALRVDAANGDSAQLHRRYQGFSRWLADEMDAAPAQETRALYERLRLVPSSASSGEVPVSPPPGRAIPAVARRRRIWGIGAAAILLCIAASAWFLLLRPARASPPVIAVIPFQQLSGSSSPLTGGISEEVQNRLAGLPGVRIVGRFTANQLVGNGDVPHLAGELGITHLVEGSVQHEGSQLRVIVRLIRVADRSVLWSDRFDRRAGGAFALQSDIAAAVAERFGRSFAQASAPKRPPPLPQVYDRYLAARALIRDRRAAPLAAAERALREAIAMQPDHAPLHALLSQVLILQSRHPTTYGRREYAAAESEARREATLAAGLDPQLAEAQAALGLLTHSDAASLPYYRRAVALDPQRAEFHRWLGQALMVVGRTDEAIAAFRRAVAIDPLWGLSYEHLIVALADTGHGQEVRPVVRRFLALSNDERAKAQLQLVLAQIDGRLADAVQFARRMVELAPEDRQSHFKLASQLAIIGETKAAFAELESGDWLGRLSVSGRYDELARQIGANAETFWQAGSGLWDVNDALIANGHDGLLLGLFDRRFGSAARYRPGEIVHPVEAGAIALAMRKAGRIDESRAIASRIGAQAENALRKRAGPHLLLLDQSVAAVLTGDRSTALDVLERMARDMPDQLLSIPYRPLAKSGVFGSLVSDPRLAAIDRRLDLFVDAERARLGLPPLRQRQ</sequence>
<dbReference type="InterPro" id="IPR036388">
    <property type="entry name" value="WH-like_DNA-bd_sf"/>
</dbReference>
<dbReference type="InterPro" id="IPR019734">
    <property type="entry name" value="TPR_rpt"/>
</dbReference>
<dbReference type="RefSeq" id="WP_222988253.1">
    <property type="nucleotide sequence ID" value="NZ_JAINVV010000001.1"/>
</dbReference>
<dbReference type="InterPro" id="IPR011990">
    <property type="entry name" value="TPR-like_helical_dom_sf"/>
</dbReference>
<dbReference type="Gene3D" id="1.25.40.10">
    <property type="entry name" value="Tetratricopeptide repeat domain"/>
    <property type="match status" value="2"/>
</dbReference>
<keyword evidence="1" id="KW-0802">TPR repeat</keyword>
<gene>
    <name evidence="4" type="ORF">K7G82_02655</name>
</gene>
<dbReference type="Pfam" id="PF13432">
    <property type="entry name" value="TPR_16"/>
    <property type="match status" value="1"/>
</dbReference>
<organism evidence="4 5">
    <name type="scientific">Sphingomonas colocasiae</name>
    <dbReference type="NCBI Taxonomy" id="1848973"/>
    <lineage>
        <taxon>Bacteria</taxon>
        <taxon>Pseudomonadati</taxon>
        <taxon>Pseudomonadota</taxon>
        <taxon>Alphaproteobacteria</taxon>
        <taxon>Sphingomonadales</taxon>
        <taxon>Sphingomonadaceae</taxon>
        <taxon>Sphingomonas</taxon>
    </lineage>
</organism>
<keyword evidence="2" id="KW-1133">Transmembrane helix</keyword>
<evidence type="ECO:0000256" key="2">
    <source>
        <dbReference type="SAM" id="Phobius"/>
    </source>
</evidence>
<dbReference type="InterPro" id="IPR051677">
    <property type="entry name" value="AfsR-DnrI-RedD_regulator"/>
</dbReference>
<keyword evidence="5" id="KW-1185">Reference proteome</keyword>
<evidence type="ECO:0000256" key="1">
    <source>
        <dbReference type="PROSITE-ProRule" id="PRU00339"/>
    </source>
</evidence>
<evidence type="ECO:0000313" key="4">
    <source>
        <dbReference type="EMBL" id="MBY8821173.1"/>
    </source>
</evidence>
<dbReference type="EMBL" id="JAINVV010000001">
    <property type="protein sequence ID" value="MBY8821173.1"/>
    <property type="molecule type" value="Genomic_DNA"/>
</dbReference>
<keyword evidence="2" id="KW-0812">Transmembrane</keyword>
<feature type="transmembrane region" description="Helical" evidence="2">
    <location>
        <begin position="280"/>
        <end position="300"/>
    </location>
</feature>
<dbReference type="PANTHER" id="PTHR35807">
    <property type="entry name" value="TRANSCRIPTIONAL REGULATOR REDD-RELATED"/>
    <property type="match status" value="1"/>
</dbReference>